<proteinExistence type="inferred from homology"/>
<feature type="domain" description="Amidase" evidence="3">
    <location>
        <begin position="23"/>
        <end position="288"/>
    </location>
</feature>
<gene>
    <name evidence="4" type="ORF">J6595_19340</name>
</gene>
<evidence type="ECO:0000259" key="3">
    <source>
        <dbReference type="Pfam" id="PF01425"/>
    </source>
</evidence>
<evidence type="ECO:0000256" key="2">
    <source>
        <dbReference type="SAM" id="MobiDB-lite"/>
    </source>
</evidence>
<accession>A0ABS4BM63</accession>
<reference evidence="4 5" key="1">
    <citation type="submission" date="2021-04" db="EMBL/GenBank/DDBJ databases">
        <title>Whole genome sequence of Jiella sp. KSK16Y-1.</title>
        <authorList>
            <person name="Tuo L."/>
        </authorList>
    </citation>
    <scope>NUCLEOTIDE SEQUENCE [LARGE SCALE GENOMIC DNA]</scope>
    <source>
        <strain evidence="4 5">KSK16Y-1</strain>
    </source>
</reference>
<protein>
    <submittedName>
        <fullName evidence="4">Amidase</fullName>
    </submittedName>
</protein>
<dbReference type="InterPro" id="IPR023631">
    <property type="entry name" value="Amidase_dom"/>
</dbReference>
<dbReference type="PANTHER" id="PTHR11895">
    <property type="entry name" value="TRANSAMIDASE"/>
    <property type="match status" value="1"/>
</dbReference>
<dbReference type="Pfam" id="PF01425">
    <property type="entry name" value="Amidase"/>
    <property type="match status" value="1"/>
</dbReference>
<dbReference type="EMBL" id="JAGJCF010000019">
    <property type="protein sequence ID" value="MBP0617746.1"/>
    <property type="molecule type" value="Genomic_DNA"/>
</dbReference>
<sequence length="413" mass="41890">MIDDMIASAISRDVWAGRRSAGDILRRTLARVARHEPQVAAFGHFDPARLDAEAAALSGRSPRGVLAGVPVAVDDVIATSDMPPVPGLREPSGAEAACVAALRRAGAVVVGKTRTGTGTGSGRAPRNPRDLDRSPGQPSGGSAAAVAAGMAAIGVATQHGGSAIGGASYCGIYGYMPSWGSVPADGLNGRSPTCNTVGFFARSAEDFTLIADVCRIDAAPCPGSIAGLRLGLCIDPPGAADGDPAVGEGIRRGAARLRAAGAEIVEIGLPPLFDGLREAYRTIRAREGGIVGSFAAAARPSAGSARAAYQLADACRAEFDLIQSGVDALLAPSADREAPIGPEDPGAIAINTIWALMQVPVVSVPGLCGPDGMPIGVSIICRRDEDRTALAIAHLVGQRLRPKPTAAAEFCCA</sequence>
<dbReference type="InterPro" id="IPR000120">
    <property type="entry name" value="Amidase"/>
</dbReference>
<dbReference type="Proteomes" id="UP000678276">
    <property type="component" value="Unassembled WGS sequence"/>
</dbReference>
<comment type="similarity">
    <text evidence="1">Belongs to the amidase family.</text>
</comment>
<organism evidence="4 5">
    <name type="scientific">Jiella mangrovi</name>
    <dbReference type="NCBI Taxonomy" id="2821407"/>
    <lineage>
        <taxon>Bacteria</taxon>
        <taxon>Pseudomonadati</taxon>
        <taxon>Pseudomonadota</taxon>
        <taxon>Alphaproteobacteria</taxon>
        <taxon>Hyphomicrobiales</taxon>
        <taxon>Aurantimonadaceae</taxon>
        <taxon>Jiella</taxon>
    </lineage>
</organism>
<evidence type="ECO:0000313" key="4">
    <source>
        <dbReference type="EMBL" id="MBP0617746.1"/>
    </source>
</evidence>
<evidence type="ECO:0000313" key="5">
    <source>
        <dbReference type="Proteomes" id="UP000678276"/>
    </source>
</evidence>
<dbReference type="Gene3D" id="3.90.1300.10">
    <property type="entry name" value="Amidase signature (AS) domain"/>
    <property type="match status" value="1"/>
</dbReference>
<dbReference type="RefSeq" id="WP_209596812.1">
    <property type="nucleotide sequence ID" value="NZ_JAGJCF010000019.1"/>
</dbReference>
<comment type="caution">
    <text evidence="4">The sequence shown here is derived from an EMBL/GenBank/DDBJ whole genome shotgun (WGS) entry which is preliminary data.</text>
</comment>
<keyword evidence="5" id="KW-1185">Reference proteome</keyword>
<dbReference type="InterPro" id="IPR036928">
    <property type="entry name" value="AS_sf"/>
</dbReference>
<dbReference type="PANTHER" id="PTHR11895:SF7">
    <property type="entry name" value="GLUTAMYL-TRNA(GLN) AMIDOTRANSFERASE SUBUNIT A, MITOCHONDRIAL"/>
    <property type="match status" value="1"/>
</dbReference>
<dbReference type="SUPFAM" id="SSF75304">
    <property type="entry name" value="Amidase signature (AS) enzymes"/>
    <property type="match status" value="1"/>
</dbReference>
<feature type="region of interest" description="Disordered" evidence="2">
    <location>
        <begin position="112"/>
        <end position="143"/>
    </location>
</feature>
<evidence type="ECO:0000256" key="1">
    <source>
        <dbReference type="ARBA" id="ARBA00009199"/>
    </source>
</evidence>
<name>A0ABS4BM63_9HYPH</name>